<dbReference type="GO" id="GO:0005694">
    <property type="term" value="C:chromosome"/>
    <property type="evidence" value="ECO:0007669"/>
    <property type="project" value="TreeGrafter"/>
</dbReference>
<dbReference type="Pfam" id="PF00271">
    <property type="entry name" value="Helicase_C"/>
    <property type="match status" value="1"/>
</dbReference>
<evidence type="ECO:0000256" key="5">
    <source>
        <dbReference type="ARBA" id="ARBA00023235"/>
    </source>
</evidence>
<dbReference type="PANTHER" id="PTHR13710">
    <property type="entry name" value="DNA HELICASE RECQ FAMILY MEMBER"/>
    <property type="match status" value="1"/>
</dbReference>
<dbReference type="InterPro" id="IPR011545">
    <property type="entry name" value="DEAD/DEAH_box_helicase_dom"/>
</dbReference>
<evidence type="ECO:0000256" key="1">
    <source>
        <dbReference type="ARBA" id="ARBA00005446"/>
    </source>
</evidence>
<dbReference type="GO" id="GO:0006281">
    <property type="term" value="P:DNA repair"/>
    <property type="evidence" value="ECO:0007669"/>
    <property type="project" value="TreeGrafter"/>
</dbReference>
<sequence>MDEAGASDAPPRPRPPVDSRDWLDEVLRRACKGKTVLLQAGPIAAAAREEKGICLIIVPTKVLVEQQADVASSWGLRALAINEDTVREAAILKRDLWRELNTGSDIRVAIMTPQMARGKKMQQLLNSIAFSELIRWVSVDEAHLVDQRGSIFAKPYLELSVLRVKLPATVVWVAVTATATVERSAVIARKLGFKSGAYVDARYSVDRPNLKYIPRFYEHATTGMHHLDLSFVIPPDITKPEDILPTAIFAKTIERGFSFMDFLDTLLPSNIRDFAVATGGYRGCQGGYLEREAQKTIAHEEPPIATGGYRKVSIPDRSSLIKLYNGLMPLGYRRRLKADFEAGKVRVLIVTDTAAYGFDVRNIRRVFTTDFEESEDDFGDSIQRWGRAGRDGQLAEVIAFAPPWVRNLPEGAAPSRKAEQDNEDRRNKLGPIREFFNPTIHFCSRHATLHHNSEPFPLDNITADCCGPIHDPNASSVDLANVQKWQELFAQRAAESSEGSESLRPRADGAFRALDKAMRESLTHMLDRWSHRKWDEIRPSREIPCSVFFPPFFLEAILDKAHLCFDLNNLKLIARDWEYFDECGPLLLKFLVETMSGFDQIYDELVNSGDSDDGGKVPKSAEARALARQANIPVLKELCRENGCKVGGNKEDLLDRLVVYFKG</sequence>
<comment type="catalytic activity">
    <reaction evidence="6">
        <text>Couples ATP hydrolysis with the unwinding of duplex DNA by translocating in the 3'-5' direction.</text>
        <dbReference type="EC" id="5.6.2.4"/>
    </reaction>
</comment>
<feature type="domain" description="Helicase C-terminal" evidence="9">
    <location>
        <begin position="258"/>
        <end position="440"/>
    </location>
</feature>
<dbReference type="PANTHER" id="PTHR13710:SF105">
    <property type="entry name" value="ATP-DEPENDENT DNA HELICASE Q1"/>
    <property type="match status" value="1"/>
</dbReference>
<comment type="caution">
    <text evidence="10">The sequence shown here is derived from an EMBL/GenBank/DDBJ whole genome shotgun (WGS) entry which is preliminary data.</text>
</comment>
<keyword evidence="5" id="KW-0413">Isomerase</keyword>
<evidence type="ECO:0000256" key="3">
    <source>
        <dbReference type="ARBA" id="ARBA00022840"/>
    </source>
</evidence>
<dbReference type="GO" id="GO:0003677">
    <property type="term" value="F:DNA binding"/>
    <property type="evidence" value="ECO:0007669"/>
    <property type="project" value="UniProtKB-KW"/>
</dbReference>
<keyword evidence="3" id="KW-0067">ATP-binding</keyword>
<dbReference type="GO" id="GO:0005737">
    <property type="term" value="C:cytoplasm"/>
    <property type="evidence" value="ECO:0007669"/>
    <property type="project" value="TreeGrafter"/>
</dbReference>
<dbReference type="SMART" id="SM00487">
    <property type="entry name" value="DEXDc"/>
    <property type="match status" value="1"/>
</dbReference>
<dbReference type="InterPro" id="IPR003034">
    <property type="entry name" value="SAP_dom"/>
</dbReference>
<dbReference type="GO" id="GO:0009378">
    <property type="term" value="F:four-way junction helicase activity"/>
    <property type="evidence" value="ECO:0007669"/>
    <property type="project" value="TreeGrafter"/>
</dbReference>
<comment type="similarity">
    <text evidence="1">Belongs to the helicase family. RecQ subfamily.</text>
</comment>
<dbReference type="InterPro" id="IPR036361">
    <property type="entry name" value="SAP_dom_sf"/>
</dbReference>
<evidence type="ECO:0000256" key="4">
    <source>
        <dbReference type="ARBA" id="ARBA00023125"/>
    </source>
</evidence>
<dbReference type="SUPFAM" id="SSF68906">
    <property type="entry name" value="SAP domain"/>
    <property type="match status" value="1"/>
</dbReference>
<evidence type="ECO:0000313" key="10">
    <source>
        <dbReference type="EMBL" id="KAK7034158.1"/>
    </source>
</evidence>
<dbReference type="AlphaFoldDB" id="A0AAW0C5G0"/>
<dbReference type="InterPro" id="IPR001650">
    <property type="entry name" value="Helicase_C-like"/>
</dbReference>
<dbReference type="Proteomes" id="UP001362999">
    <property type="component" value="Unassembled WGS sequence"/>
</dbReference>
<dbReference type="EC" id="5.6.2.4" evidence="7"/>
<dbReference type="GO" id="GO:0043138">
    <property type="term" value="F:3'-5' DNA helicase activity"/>
    <property type="evidence" value="ECO:0007669"/>
    <property type="project" value="UniProtKB-EC"/>
</dbReference>
<keyword evidence="4" id="KW-0238">DNA-binding</keyword>
<dbReference type="Pfam" id="PF00270">
    <property type="entry name" value="DEAD"/>
    <property type="match status" value="1"/>
</dbReference>
<protein>
    <recommendedName>
        <fullName evidence="7">DNA 3'-5' helicase</fullName>
        <ecNumber evidence="7">5.6.2.4</ecNumber>
    </recommendedName>
</protein>
<dbReference type="GO" id="GO:0016787">
    <property type="term" value="F:hydrolase activity"/>
    <property type="evidence" value="ECO:0007669"/>
    <property type="project" value="UniProtKB-KW"/>
</dbReference>
<dbReference type="GO" id="GO:0006310">
    <property type="term" value="P:DNA recombination"/>
    <property type="evidence" value="ECO:0007669"/>
    <property type="project" value="TreeGrafter"/>
</dbReference>
<dbReference type="SMART" id="SM00490">
    <property type="entry name" value="HELICc"/>
    <property type="match status" value="1"/>
</dbReference>
<evidence type="ECO:0000256" key="2">
    <source>
        <dbReference type="ARBA" id="ARBA00022741"/>
    </source>
</evidence>
<proteinExistence type="inferred from homology"/>
<keyword evidence="11" id="KW-1185">Reference proteome</keyword>
<evidence type="ECO:0000256" key="7">
    <source>
        <dbReference type="ARBA" id="ARBA00034808"/>
    </source>
</evidence>
<dbReference type="InterPro" id="IPR027417">
    <property type="entry name" value="P-loop_NTPase"/>
</dbReference>
<name>A0AAW0C5G0_9AGAR</name>
<evidence type="ECO:0000313" key="11">
    <source>
        <dbReference type="Proteomes" id="UP001362999"/>
    </source>
</evidence>
<dbReference type="PROSITE" id="PS51192">
    <property type="entry name" value="HELICASE_ATP_BIND_1"/>
    <property type="match status" value="1"/>
</dbReference>
<feature type="domain" description="Helicase ATP-binding" evidence="8">
    <location>
        <begin position="38"/>
        <end position="197"/>
    </location>
</feature>
<dbReference type="Gene3D" id="3.40.50.300">
    <property type="entry name" value="P-loop containing nucleotide triphosphate hydrolases"/>
    <property type="match status" value="2"/>
</dbReference>
<gene>
    <name evidence="10" type="ORF">R3P38DRAFT_3184913</name>
</gene>
<dbReference type="PROSITE" id="PS51194">
    <property type="entry name" value="HELICASE_CTER"/>
    <property type="match status" value="1"/>
</dbReference>
<reference evidence="10 11" key="1">
    <citation type="journal article" date="2024" name="J Genomics">
        <title>Draft genome sequencing and assembly of Favolaschia claudopus CIRM-BRFM 2984 isolated from oak limbs.</title>
        <authorList>
            <person name="Navarro D."/>
            <person name="Drula E."/>
            <person name="Chaduli D."/>
            <person name="Cazenave R."/>
            <person name="Ahrendt S."/>
            <person name="Wang J."/>
            <person name="Lipzen A."/>
            <person name="Daum C."/>
            <person name="Barry K."/>
            <person name="Grigoriev I.V."/>
            <person name="Favel A."/>
            <person name="Rosso M.N."/>
            <person name="Martin F."/>
        </authorList>
    </citation>
    <scope>NUCLEOTIDE SEQUENCE [LARGE SCALE GENOMIC DNA]</scope>
    <source>
        <strain evidence="10 11">CIRM-BRFM 2984</strain>
    </source>
</reference>
<evidence type="ECO:0000259" key="8">
    <source>
        <dbReference type="PROSITE" id="PS51192"/>
    </source>
</evidence>
<keyword evidence="10" id="KW-0378">Hydrolase</keyword>
<dbReference type="EMBL" id="JAWWNJ010000021">
    <property type="protein sequence ID" value="KAK7034158.1"/>
    <property type="molecule type" value="Genomic_DNA"/>
</dbReference>
<accession>A0AAW0C5G0</accession>
<evidence type="ECO:0000259" key="9">
    <source>
        <dbReference type="PROSITE" id="PS51194"/>
    </source>
</evidence>
<evidence type="ECO:0000256" key="6">
    <source>
        <dbReference type="ARBA" id="ARBA00034617"/>
    </source>
</evidence>
<dbReference type="GO" id="GO:0005524">
    <property type="term" value="F:ATP binding"/>
    <property type="evidence" value="ECO:0007669"/>
    <property type="project" value="UniProtKB-KW"/>
</dbReference>
<keyword evidence="2" id="KW-0547">Nucleotide-binding</keyword>
<dbReference type="Pfam" id="PF02037">
    <property type="entry name" value="SAP"/>
    <property type="match status" value="1"/>
</dbReference>
<dbReference type="SUPFAM" id="SSF52540">
    <property type="entry name" value="P-loop containing nucleoside triphosphate hydrolases"/>
    <property type="match status" value="1"/>
</dbReference>
<dbReference type="Gene3D" id="1.10.720.30">
    <property type="entry name" value="SAP domain"/>
    <property type="match status" value="1"/>
</dbReference>
<organism evidence="10 11">
    <name type="scientific">Favolaschia claudopus</name>
    <dbReference type="NCBI Taxonomy" id="2862362"/>
    <lineage>
        <taxon>Eukaryota</taxon>
        <taxon>Fungi</taxon>
        <taxon>Dikarya</taxon>
        <taxon>Basidiomycota</taxon>
        <taxon>Agaricomycotina</taxon>
        <taxon>Agaricomycetes</taxon>
        <taxon>Agaricomycetidae</taxon>
        <taxon>Agaricales</taxon>
        <taxon>Marasmiineae</taxon>
        <taxon>Mycenaceae</taxon>
        <taxon>Favolaschia</taxon>
    </lineage>
</organism>
<dbReference type="InterPro" id="IPR014001">
    <property type="entry name" value="Helicase_ATP-bd"/>
</dbReference>